<protein>
    <submittedName>
        <fullName evidence="6">Shikimate dehydrogenase</fullName>
    </submittedName>
</protein>
<dbReference type="NCBIfam" id="NF001311">
    <property type="entry name" value="PRK00258.1-3"/>
    <property type="match status" value="1"/>
</dbReference>
<dbReference type="Proteomes" id="UP000237752">
    <property type="component" value="Unassembled WGS sequence"/>
</dbReference>
<evidence type="ECO:0000259" key="5">
    <source>
        <dbReference type="Pfam" id="PF18317"/>
    </source>
</evidence>
<evidence type="ECO:0000256" key="1">
    <source>
        <dbReference type="ARBA" id="ARBA00004871"/>
    </source>
</evidence>
<dbReference type="GO" id="GO:0009073">
    <property type="term" value="P:aromatic amino acid family biosynthetic process"/>
    <property type="evidence" value="ECO:0007669"/>
    <property type="project" value="UniProtKB-KW"/>
</dbReference>
<proteinExistence type="predicted"/>
<evidence type="ECO:0000313" key="7">
    <source>
        <dbReference type="Proteomes" id="UP000237752"/>
    </source>
</evidence>
<name>A0A2T0ZWH0_9ACTN</name>
<gene>
    <name evidence="6" type="ORF">CLV47_11562</name>
</gene>
<dbReference type="InterPro" id="IPR005097">
    <property type="entry name" value="Sacchrp_dh_NADP-bd"/>
</dbReference>
<dbReference type="EMBL" id="PVUE01000015">
    <property type="protein sequence ID" value="PRZ40634.1"/>
    <property type="molecule type" value="Genomic_DNA"/>
</dbReference>
<dbReference type="PANTHER" id="PTHR21089:SF1">
    <property type="entry name" value="BIFUNCTIONAL 3-DEHYDROQUINATE DEHYDRATASE_SHIKIMATE DEHYDROGENASE, CHLOROPLASTIC"/>
    <property type="match status" value="1"/>
</dbReference>
<dbReference type="PANTHER" id="PTHR21089">
    <property type="entry name" value="SHIKIMATE DEHYDROGENASE"/>
    <property type="match status" value="1"/>
</dbReference>
<feature type="domain" description="SDH C-terminal" evidence="5">
    <location>
        <begin position="259"/>
        <end position="286"/>
    </location>
</feature>
<dbReference type="SUPFAM" id="SSF53223">
    <property type="entry name" value="Aminoacid dehydrogenase-like, N-terminal domain"/>
    <property type="match status" value="1"/>
</dbReference>
<evidence type="ECO:0000259" key="3">
    <source>
        <dbReference type="Pfam" id="PF03435"/>
    </source>
</evidence>
<evidence type="ECO:0000259" key="4">
    <source>
        <dbReference type="Pfam" id="PF08501"/>
    </source>
</evidence>
<accession>A0A2T0ZWH0</accession>
<dbReference type="GO" id="GO:0009423">
    <property type="term" value="P:chorismate biosynthetic process"/>
    <property type="evidence" value="ECO:0007669"/>
    <property type="project" value="TreeGrafter"/>
</dbReference>
<dbReference type="AlphaFoldDB" id="A0A2T0ZWH0"/>
<dbReference type="RefSeq" id="WP_202862632.1">
    <property type="nucleotide sequence ID" value="NZ_PVUE01000015.1"/>
</dbReference>
<dbReference type="Gene3D" id="3.40.50.10860">
    <property type="entry name" value="Leucine Dehydrogenase, chain A, domain 1"/>
    <property type="match status" value="1"/>
</dbReference>
<feature type="domain" description="Saccharopine dehydrogenase NADP binding" evidence="3">
    <location>
        <begin position="141"/>
        <end position="236"/>
    </location>
</feature>
<dbReference type="Gene3D" id="3.40.50.720">
    <property type="entry name" value="NAD(P)-binding Rossmann-like Domain"/>
    <property type="match status" value="1"/>
</dbReference>
<dbReference type="Pfam" id="PF18317">
    <property type="entry name" value="SDH_C"/>
    <property type="match status" value="1"/>
</dbReference>
<dbReference type="InterPro" id="IPR022893">
    <property type="entry name" value="Shikimate_DH_fam"/>
</dbReference>
<dbReference type="GO" id="GO:0005829">
    <property type="term" value="C:cytosol"/>
    <property type="evidence" value="ECO:0007669"/>
    <property type="project" value="TreeGrafter"/>
</dbReference>
<dbReference type="GO" id="GO:0004764">
    <property type="term" value="F:shikimate 3-dehydrogenase (NADP+) activity"/>
    <property type="evidence" value="ECO:0007669"/>
    <property type="project" value="InterPro"/>
</dbReference>
<dbReference type="InterPro" id="IPR036291">
    <property type="entry name" value="NAD(P)-bd_dom_sf"/>
</dbReference>
<comment type="pathway">
    <text evidence="1">Metabolic intermediate biosynthesis; chorismate biosynthesis; chorismate from D-erythrose 4-phosphate and phosphoenolpyruvate: step 4/7.</text>
</comment>
<comment type="caution">
    <text evidence="6">The sequence shown here is derived from an EMBL/GenBank/DDBJ whole genome shotgun (WGS) entry which is preliminary data.</text>
</comment>
<dbReference type="GO" id="GO:0050661">
    <property type="term" value="F:NADP binding"/>
    <property type="evidence" value="ECO:0007669"/>
    <property type="project" value="TreeGrafter"/>
</dbReference>
<sequence>MPDRPVTTARACAVVGSPIAHSLSPVLHRAAYADLGLDGWTYGRIDVPAGDLASVAATLAADGLGGLPCGGLSVTMPGKKEALALAVRRTDAAVAIGAANTLVPIFSGDSVAGWTAYNTDVDGVLGALGEVALGRVDDLRVLIVGAGGTAAAAVAATARLGAHQAEVVARSAERAQPVVAAGAGLDIAVTVRDWTDAASLIGEADVVISTVPQGAADHLAHAPWRRGAVLLDAVYAGGDTALMSAAAAAGVRVAGGRLMLLHQAVEQVRLMTGRDPDLDVMRAALLSA</sequence>
<keyword evidence="2" id="KW-0057">Aromatic amino acid biosynthesis</keyword>
<evidence type="ECO:0000256" key="2">
    <source>
        <dbReference type="ARBA" id="ARBA00023141"/>
    </source>
</evidence>
<dbReference type="InterPro" id="IPR041121">
    <property type="entry name" value="SDH_C"/>
</dbReference>
<dbReference type="Pfam" id="PF08501">
    <property type="entry name" value="Shikimate_dh_N"/>
    <property type="match status" value="1"/>
</dbReference>
<dbReference type="Pfam" id="PF03435">
    <property type="entry name" value="Sacchrp_dh_NADP"/>
    <property type="match status" value="1"/>
</dbReference>
<organism evidence="6 7">
    <name type="scientific">Antricoccus suffuscus</name>
    <dbReference type="NCBI Taxonomy" id="1629062"/>
    <lineage>
        <taxon>Bacteria</taxon>
        <taxon>Bacillati</taxon>
        <taxon>Actinomycetota</taxon>
        <taxon>Actinomycetes</taxon>
        <taxon>Geodermatophilales</taxon>
        <taxon>Antricoccaceae</taxon>
        <taxon>Antricoccus</taxon>
    </lineage>
</organism>
<reference evidence="6 7" key="1">
    <citation type="submission" date="2018-03" db="EMBL/GenBank/DDBJ databases">
        <title>Genomic Encyclopedia of Archaeal and Bacterial Type Strains, Phase II (KMG-II): from individual species to whole genera.</title>
        <authorList>
            <person name="Goeker M."/>
        </authorList>
    </citation>
    <scope>NUCLEOTIDE SEQUENCE [LARGE SCALE GENOMIC DNA]</scope>
    <source>
        <strain evidence="6 7">DSM 100065</strain>
    </source>
</reference>
<keyword evidence="2" id="KW-0028">Amino-acid biosynthesis</keyword>
<dbReference type="SUPFAM" id="SSF51735">
    <property type="entry name" value="NAD(P)-binding Rossmann-fold domains"/>
    <property type="match status" value="1"/>
</dbReference>
<dbReference type="InterPro" id="IPR013708">
    <property type="entry name" value="Shikimate_DH-bd_N"/>
</dbReference>
<evidence type="ECO:0000313" key="6">
    <source>
        <dbReference type="EMBL" id="PRZ40634.1"/>
    </source>
</evidence>
<dbReference type="InterPro" id="IPR046346">
    <property type="entry name" value="Aminoacid_DH-like_N_sf"/>
</dbReference>
<keyword evidence="7" id="KW-1185">Reference proteome</keyword>
<feature type="domain" description="Shikimate dehydrogenase substrate binding N-terminal" evidence="4">
    <location>
        <begin position="14"/>
        <end position="102"/>
    </location>
</feature>
<dbReference type="GO" id="GO:0019632">
    <property type="term" value="P:shikimate metabolic process"/>
    <property type="evidence" value="ECO:0007669"/>
    <property type="project" value="TreeGrafter"/>
</dbReference>